<keyword evidence="6" id="KW-0675">Receptor</keyword>
<comment type="caution">
    <text evidence="9">The sequence shown here is derived from an EMBL/GenBank/DDBJ whole genome shotgun (WGS) entry which is preliminary data.</text>
</comment>
<keyword evidence="3" id="KW-0732">Signal</keyword>
<dbReference type="InterPro" id="IPR001828">
    <property type="entry name" value="ANF_lig-bd_rcpt"/>
</dbReference>
<proteinExistence type="predicted"/>
<evidence type="ECO:0000259" key="8">
    <source>
        <dbReference type="Pfam" id="PF01094"/>
    </source>
</evidence>
<dbReference type="SUPFAM" id="SSF53822">
    <property type="entry name" value="Periplasmic binding protein-like I"/>
    <property type="match status" value="1"/>
</dbReference>
<evidence type="ECO:0000256" key="4">
    <source>
        <dbReference type="ARBA" id="ARBA00022989"/>
    </source>
</evidence>
<dbReference type="EMBL" id="JACDTQ010002466">
    <property type="protein sequence ID" value="KAF5918243.1"/>
    <property type="molecule type" value="Genomic_DNA"/>
</dbReference>
<protein>
    <recommendedName>
        <fullName evidence="8">Receptor ligand binding region domain-containing protein</fullName>
    </recommendedName>
</protein>
<evidence type="ECO:0000256" key="6">
    <source>
        <dbReference type="ARBA" id="ARBA00023170"/>
    </source>
</evidence>
<accession>A0A7J7ERE6</accession>
<dbReference type="AlphaFoldDB" id="A0A7J7ERE6"/>
<keyword evidence="5" id="KW-0472">Membrane</keyword>
<dbReference type="InterPro" id="IPR000068">
    <property type="entry name" value="GPCR_3_Ca_sens_rcpt-rel"/>
</dbReference>
<dbReference type="InterPro" id="IPR000337">
    <property type="entry name" value="GPCR_3"/>
</dbReference>
<dbReference type="InterPro" id="IPR028082">
    <property type="entry name" value="Peripla_BP_I"/>
</dbReference>
<dbReference type="Gene3D" id="3.40.50.2300">
    <property type="match status" value="1"/>
</dbReference>
<dbReference type="PANTHER" id="PTHR24061">
    <property type="entry name" value="CALCIUM-SENSING RECEPTOR-RELATED"/>
    <property type="match status" value="1"/>
</dbReference>
<evidence type="ECO:0000256" key="2">
    <source>
        <dbReference type="ARBA" id="ARBA00022692"/>
    </source>
</evidence>
<evidence type="ECO:0000256" key="3">
    <source>
        <dbReference type="ARBA" id="ARBA00022729"/>
    </source>
</evidence>
<evidence type="ECO:0000256" key="7">
    <source>
        <dbReference type="ARBA" id="ARBA00023180"/>
    </source>
</evidence>
<evidence type="ECO:0000256" key="5">
    <source>
        <dbReference type="ARBA" id="ARBA00023136"/>
    </source>
</evidence>
<dbReference type="Pfam" id="PF01094">
    <property type="entry name" value="ANF_receptor"/>
    <property type="match status" value="1"/>
</dbReference>
<keyword evidence="4" id="KW-1133">Transmembrane helix</keyword>
<gene>
    <name evidence="9" type="ORF">HPG69_002885</name>
</gene>
<keyword evidence="2" id="KW-0812">Transmembrane</keyword>
<dbReference type="GO" id="GO:0004930">
    <property type="term" value="F:G protein-coupled receptor activity"/>
    <property type="evidence" value="ECO:0007669"/>
    <property type="project" value="InterPro"/>
</dbReference>
<feature type="domain" description="Receptor ligand binding region" evidence="8">
    <location>
        <begin position="69"/>
        <end position="154"/>
    </location>
</feature>
<comment type="subcellular location">
    <subcellularLocation>
        <location evidence="1">Membrane</location>
        <topology evidence="1">Multi-pass membrane protein</topology>
    </subcellularLocation>
</comment>
<name>A0A7J7ERE6_DICBM</name>
<keyword evidence="10" id="KW-1185">Reference proteome</keyword>
<dbReference type="Proteomes" id="UP000551758">
    <property type="component" value="Unassembled WGS sequence"/>
</dbReference>
<evidence type="ECO:0000313" key="9">
    <source>
        <dbReference type="EMBL" id="KAF5918243.1"/>
    </source>
</evidence>
<reference evidence="9 10" key="1">
    <citation type="journal article" date="2020" name="Mol. Biol. Evol.">
        <title>Interspecific Gene Flow and the Evolution of Specialization in Black and White Rhinoceros.</title>
        <authorList>
            <person name="Moodley Y."/>
            <person name="Westbury M.V."/>
            <person name="Russo I.M."/>
            <person name="Gopalakrishnan S."/>
            <person name="Rakotoarivelo A."/>
            <person name="Olsen R.A."/>
            <person name="Prost S."/>
            <person name="Tunstall T."/>
            <person name="Ryder O.A."/>
            <person name="Dalen L."/>
            <person name="Bruford M.W."/>
        </authorList>
    </citation>
    <scope>NUCLEOTIDE SEQUENCE [LARGE SCALE GENOMIC DNA]</scope>
    <source>
        <strain evidence="9">SBR-YM</strain>
        <tissue evidence="9">Skin</tissue>
    </source>
</reference>
<evidence type="ECO:0000313" key="10">
    <source>
        <dbReference type="Proteomes" id="UP000551758"/>
    </source>
</evidence>
<dbReference type="PANTHER" id="PTHR24061:SF495">
    <property type="entry name" value="G-PROTEIN COUPLED RECEPTORS FAMILY 3 PROFILE DOMAIN-CONTAINING PROTEIN"/>
    <property type="match status" value="1"/>
</dbReference>
<evidence type="ECO:0000256" key="1">
    <source>
        <dbReference type="ARBA" id="ARBA00004141"/>
    </source>
</evidence>
<keyword evidence="7" id="KW-0325">Glycoprotein</keyword>
<dbReference type="GO" id="GO:0005886">
    <property type="term" value="C:plasma membrane"/>
    <property type="evidence" value="ECO:0007669"/>
    <property type="project" value="TreeGrafter"/>
</dbReference>
<sequence>MLGAGVRRSEGSASDVWRLPSPRRMCLYFQELVTVEDEEMDFTHVQVEQLNSAQRITAWSYWAIRVFVFVTKEINRDIRLLPSLMLGFSIWDSGSLIFGALQGIMSLLTRSKNPIPNYSCRAHPPLLALIGESQSALSIPMARLLRLYKFPQVSDLEAPSHFLSPFTHQLDSSLKVTKSQFFLSLQKAALLKI</sequence>
<organism evidence="9 10">
    <name type="scientific">Diceros bicornis minor</name>
    <name type="common">South-central black rhinoceros</name>
    <dbReference type="NCBI Taxonomy" id="77932"/>
    <lineage>
        <taxon>Eukaryota</taxon>
        <taxon>Metazoa</taxon>
        <taxon>Chordata</taxon>
        <taxon>Craniata</taxon>
        <taxon>Vertebrata</taxon>
        <taxon>Euteleostomi</taxon>
        <taxon>Mammalia</taxon>
        <taxon>Eutheria</taxon>
        <taxon>Laurasiatheria</taxon>
        <taxon>Perissodactyla</taxon>
        <taxon>Rhinocerotidae</taxon>
        <taxon>Diceros</taxon>
    </lineage>
</organism>
<dbReference type="PRINTS" id="PR00248">
    <property type="entry name" value="GPCRMGR"/>
</dbReference>